<dbReference type="RefSeq" id="XP_033676874.1">
    <property type="nucleotide sequence ID" value="XM_033834638.1"/>
</dbReference>
<evidence type="ECO:0000313" key="2">
    <source>
        <dbReference type="EMBL" id="KAF2241870.1"/>
    </source>
</evidence>
<feature type="region of interest" description="Disordered" evidence="1">
    <location>
        <begin position="56"/>
        <end position="102"/>
    </location>
</feature>
<dbReference type="GeneID" id="54587968"/>
<feature type="compositionally biased region" description="Pro residues" evidence="1">
    <location>
        <begin position="84"/>
        <end position="96"/>
    </location>
</feature>
<reference evidence="2" key="1">
    <citation type="journal article" date="2020" name="Stud. Mycol.">
        <title>101 Dothideomycetes genomes: a test case for predicting lifestyles and emergence of pathogens.</title>
        <authorList>
            <person name="Haridas S."/>
            <person name="Albert R."/>
            <person name="Binder M."/>
            <person name="Bloem J."/>
            <person name="Labutti K."/>
            <person name="Salamov A."/>
            <person name="Andreopoulos B."/>
            <person name="Baker S."/>
            <person name="Barry K."/>
            <person name="Bills G."/>
            <person name="Bluhm B."/>
            <person name="Cannon C."/>
            <person name="Castanera R."/>
            <person name="Culley D."/>
            <person name="Daum C."/>
            <person name="Ezra D."/>
            <person name="Gonzalez J."/>
            <person name="Henrissat B."/>
            <person name="Kuo A."/>
            <person name="Liang C."/>
            <person name="Lipzen A."/>
            <person name="Lutzoni F."/>
            <person name="Magnuson J."/>
            <person name="Mondo S."/>
            <person name="Nolan M."/>
            <person name="Ohm R."/>
            <person name="Pangilinan J."/>
            <person name="Park H.-J."/>
            <person name="Ramirez L."/>
            <person name="Alfaro M."/>
            <person name="Sun H."/>
            <person name="Tritt A."/>
            <person name="Yoshinaga Y."/>
            <person name="Zwiers L.-H."/>
            <person name="Turgeon B."/>
            <person name="Goodwin S."/>
            <person name="Spatafora J."/>
            <person name="Crous P."/>
            <person name="Grigoriev I."/>
        </authorList>
    </citation>
    <scope>NUCLEOTIDE SEQUENCE</scope>
    <source>
        <strain evidence="2">CBS 122368</strain>
    </source>
</reference>
<dbReference type="AlphaFoldDB" id="A0A6A6HWW7"/>
<accession>A0A6A6HWW7</accession>
<sequence length="128" mass="14137">MPCVVWFEDAVAYYGAPTVVFDLYVLVSDIETAAQVLIQNGWTLVPQEKGKIGNANVDYAQRRLTPPSQDSHDAELSKPHPHTSIPPPPSTKPPGPTTTVLPAADWNFNLEEYAPEIQKPWSPPSFLQ</sequence>
<gene>
    <name evidence="2" type="ORF">BU26DRAFT_585467</name>
</gene>
<evidence type="ECO:0000313" key="3">
    <source>
        <dbReference type="Proteomes" id="UP000800094"/>
    </source>
</evidence>
<dbReference type="Proteomes" id="UP000800094">
    <property type="component" value="Unassembled WGS sequence"/>
</dbReference>
<evidence type="ECO:0000256" key="1">
    <source>
        <dbReference type="SAM" id="MobiDB-lite"/>
    </source>
</evidence>
<protein>
    <submittedName>
        <fullName evidence="2">Uncharacterized protein</fullName>
    </submittedName>
</protein>
<name>A0A6A6HWW7_9PLEO</name>
<organism evidence="2 3">
    <name type="scientific">Trematosphaeria pertusa</name>
    <dbReference type="NCBI Taxonomy" id="390896"/>
    <lineage>
        <taxon>Eukaryota</taxon>
        <taxon>Fungi</taxon>
        <taxon>Dikarya</taxon>
        <taxon>Ascomycota</taxon>
        <taxon>Pezizomycotina</taxon>
        <taxon>Dothideomycetes</taxon>
        <taxon>Pleosporomycetidae</taxon>
        <taxon>Pleosporales</taxon>
        <taxon>Massarineae</taxon>
        <taxon>Trematosphaeriaceae</taxon>
        <taxon>Trematosphaeria</taxon>
    </lineage>
</organism>
<dbReference type="EMBL" id="ML987210">
    <property type="protein sequence ID" value="KAF2241870.1"/>
    <property type="molecule type" value="Genomic_DNA"/>
</dbReference>
<keyword evidence="3" id="KW-1185">Reference proteome</keyword>
<proteinExistence type="predicted"/>
<dbReference type="OrthoDB" id="2730545at2759"/>